<name>A0A1M4X410_9THEO</name>
<accession>A0A1M4X410</accession>
<sequence>MDENKICFVCGQEKLDGIYVFDKYICTDCQYDIINTSPEDEKYEYYKECMKAIWDDHIKEEDNVNV</sequence>
<keyword evidence="2" id="KW-1185">Reference proteome</keyword>
<organism evidence="1 2">
    <name type="scientific">Caldanaerobius fijiensis DSM 17918</name>
    <dbReference type="NCBI Taxonomy" id="1121256"/>
    <lineage>
        <taxon>Bacteria</taxon>
        <taxon>Bacillati</taxon>
        <taxon>Bacillota</taxon>
        <taxon>Clostridia</taxon>
        <taxon>Thermoanaerobacterales</taxon>
        <taxon>Thermoanaerobacteraceae</taxon>
        <taxon>Caldanaerobius</taxon>
    </lineage>
</organism>
<evidence type="ECO:0000313" key="1">
    <source>
        <dbReference type="EMBL" id="SHE88103.1"/>
    </source>
</evidence>
<dbReference type="InterPro" id="IPR019700">
    <property type="entry name" value="Sigma-G_inhibitor_Gin"/>
</dbReference>
<reference evidence="1 2" key="1">
    <citation type="submission" date="2016-11" db="EMBL/GenBank/DDBJ databases">
        <authorList>
            <person name="Jaros S."/>
            <person name="Januszkiewicz K."/>
            <person name="Wedrychowicz H."/>
        </authorList>
    </citation>
    <scope>NUCLEOTIDE SEQUENCE [LARGE SCALE GENOMIC DNA]</scope>
    <source>
        <strain evidence="1 2">DSM 17918</strain>
    </source>
</reference>
<dbReference type="OrthoDB" id="1753657at2"/>
<dbReference type="STRING" id="1121256.SAMN02746089_00939"/>
<dbReference type="RefSeq" id="WP_073342164.1">
    <property type="nucleotide sequence ID" value="NZ_FQVH01000007.1"/>
</dbReference>
<gene>
    <name evidence="1" type="ORF">SAMN02746089_00939</name>
</gene>
<dbReference type="Pfam" id="PF10764">
    <property type="entry name" value="Gin"/>
    <property type="match status" value="1"/>
</dbReference>
<dbReference type="EMBL" id="FQVH01000007">
    <property type="protein sequence ID" value="SHE88103.1"/>
    <property type="molecule type" value="Genomic_DNA"/>
</dbReference>
<dbReference type="Proteomes" id="UP000184088">
    <property type="component" value="Unassembled WGS sequence"/>
</dbReference>
<evidence type="ECO:0000313" key="2">
    <source>
        <dbReference type="Proteomes" id="UP000184088"/>
    </source>
</evidence>
<proteinExistence type="predicted"/>
<dbReference type="AlphaFoldDB" id="A0A1M4X410"/>
<protein>
    <submittedName>
        <fullName evidence="1">Inhibitor of sigma-G Gin</fullName>
    </submittedName>
</protein>